<dbReference type="AlphaFoldDB" id="A0A5J5B767"/>
<dbReference type="Proteomes" id="UP000325577">
    <property type="component" value="Linkage Group LG16"/>
</dbReference>
<protein>
    <submittedName>
        <fullName evidence="1">Uncharacterized protein</fullName>
    </submittedName>
</protein>
<dbReference type="EMBL" id="CM018039">
    <property type="protein sequence ID" value="KAA8537011.1"/>
    <property type="molecule type" value="Genomic_DNA"/>
</dbReference>
<evidence type="ECO:0000313" key="2">
    <source>
        <dbReference type="Proteomes" id="UP000325577"/>
    </source>
</evidence>
<gene>
    <name evidence="1" type="ORF">F0562_029489</name>
</gene>
<organism evidence="1 2">
    <name type="scientific">Nyssa sinensis</name>
    <dbReference type="NCBI Taxonomy" id="561372"/>
    <lineage>
        <taxon>Eukaryota</taxon>
        <taxon>Viridiplantae</taxon>
        <taxon>Streptophyta</taxon>
        <taxon>Embryophyta</taxon>
        <taxon>Tracheophyta</taxon>
        <taxon>Spermatophyta</taxon>
        <taxon>Magnoliopsida</taxon>
        <taxon>eudicotyledons</taxon>
        <taxon>Gunneridae</taxon>
        <taxon>Pentapetalae</taxon>
        <taxon>asterids</taxon>
        <taxon>Cornales</taxon>
        <taxon>Nyssaceae</taxon>
        <taxon>Nyssa</taxon>
    </lineage>
</organism>
<sequence length="345" mass="39002">MFVGSPTRNEKRGNTGHKVRPVNVLASRTGACPRNPSCFDPLFPRIKDDRDLMAFIAKYHDAFPEDGKFREKANARPLPHEYSKAELSRTFTLKDRDWNNLLDLTRQVVERPTIDVLEPSLFGIPVRILFGSREYNPRYSPDREGTSLVLLNRKIFGIDGRMREVMVIVHPEEALPNSTTSIIDYFSGFVPPLTGVTKSVQHKPHCGPAVATGTSSSSSKELPYLLSDQRATMAVVKQFQTPVDIVKLAEIRSPSLEHQVSYDFTKAMVGISKWLSRFEAHARVVNDLREDLTCARKEIDSLHGQISSLDDAHESTNDDLLKVHIDLQESWEELIHTPFFTPSFS</sequence>
<dbReference type="OrthoDB" id="1750920at2759"/>
<accession>A0A5J5B767</accession>
<reference evidence="1 2" key="1">
    <citation type="submission" date="2019-09" db="EMBL/GenBank/DDBJ databases">
        <title>A chromosome-level genome assembly of the Chinese tupelo Nyssa sinensis.</title>
        <authorList>
            <person name="Yang X."/>
            <person name="Kang M."/>
            <person name="Yang Y."/>
            <person name="Xiong H."/>
            <person name="Wang M."/>
            <person name="Zhang Z."/>
            <person name="Wang Z."/>
            <person name="Wu H."/>
            <person name="Ma T."/>
            <person name="Liu J."/>
            <person name="Xi Z."/>
        </authorList>
    </citation>
    <scope>NUCLEOTIDE SEQUENCE [LARGE SCALE GENOMIC DNA]</scope>
    <source>
        <strain evidence="1">J267</strain>
        <tissue evidence="1">Leaf</tissue>
    </source>
</reference>
<name>A0A5J5B767_9ASTE</name>
<keyword evidence="2" id="KW-1185">Reference proteome</keyword>
<evidence type="ECO:0000313" key="1">
    <source>
        <dbReference type="EMBL" id="KAA8537011.1"/>
    </source>
</evidence>
<proteinExistence type="predicted"/>